<organism evidence="1 2">
    <name type="scientific">Elysia crispata</name>
    <name type="common">lettuce slug</name>
    <dbReference type="NCBI Taxonomy" id="231223"/>
    <lineage>
        <taxon>Eukaryota</taxon>
        <taxon>Metazoa</taxon>
        <taxon>Spiralia</taxon>
        <taxon>Lophotrochozoa</taxon>
        <taxon>Mollusca</taxon>
        <taxon>Gastropoda</taxon>
        <taxon>Heterobranchia</taxon>
        <taxon>Euthyneura</taxon>
        <taxon>Panpulmonata</taxon>
        <taxon>Sacoglossa</taxon>
        <taxon>Placobranchoidea</taxon>
        <taxon>Plakobranchidae</taxon>
        <taxon>Elysia</taxon>
    </lineage>
</organism>
<evidence type="ECO:0000313" key="1">
    <source>
        <dbReference type="EMBL" id="KAK3702594.1"/>
    </source>
</evidence>
<protein>
    <submittedName>
        <fullName evidence="1">Uncharacterized protein</fullName>
    </submittedName>
</protein>
<accession>A0AAE1CK23</accession>
<evidence type="ECO:0000313" key="2">
    <source>
        <dbReference type="Proteomes" id="UP001283361"/>
    </source>
</evidence>
<sequence>MCRLKIRFLPWRTLEGDSKSRTKQGHYRACVENQCTRNLILPWRTAHRFCPLLPGQTDTEVWSTGFLTGATTTGLRGPGLAYVTWTQIGRDRLRILAINDRP</sequence>
<dbReference type="AlphaFoldDB" id="A0AAE1CK23"/>
<gene>
    <name evidence="1" type="ORF">RRG08_042584</name>
</gene>
<name>A0AAE1CK23_9GAST</name>
<reference evidence="1" key="1">
    <citation type="journal article" date="2023" name="G3 (Bethesda)">
        <title>A reference genome for the long-term kleptoplast-retaining sea slug Elysia crispata morphotype clarki.</title>
        <authorList>
            <person name="Eastman K.E."/>
            <person name="Pendleton A.L."/>
            <person name="Shaikh M.A."/>
            <person name="Suttiyut T."/>
            <person name="Ogas R."/>
            <person name="Tomko P."/>
            <person name="Gavelis G."/>
            <person name="Widhalm J.R."/>
            <person name="Wisecaver J.H."/>
        </authorList>
    </citation>
    <scope>NUCLEOTIDE SEQUENCE</scope>
    <source>
        <strain evidence="1">ECLA1</strain>
    </source>
</reference>
<proteinExistence type="predicted"/>
<keyword evidence="2" id="KW-1185">Reference proteome</keyword>
<dbReference type="EMBL" id="JAWDGP010007852">
    <property type="protein sequence ID" value="KAK3702594.1"/>
    <property type="molecule type" value="Genomic_DNA"/>
</dbReference>
<comment type="caution">
    <text evidence="1">The sequence shown here is derived from an EMBL/GenBank/DDBJ whole genome shotgun (WGS) entry which is preliminary data.</text>
</comment>
<dbReference type="Proteomes" id="UP001283361">
    <property type="component" value="Unassembled WGS sequence"/>
</dbReference>